<dbReference type="Proteomes" id="UP001597119">
    <property type="component" value="Unassembled WGS sequence"/>
</dbReference>
<evidence type="ECO:0000256" key="2">
    <source>
        <dbReference type="SAM" id="Phobius"/>
    </source>
</evidence>
<feature type="compositionally biased region" description="Low complexity" evidence="1">
    <location>
        <begin position="502"/>
        <end position="537"/>
    </location>
</feature>
<proteinExistence type="predicted"/>
<feature type="region of interest" description="Disordered" evidence="1">
    <location>
        <begin position="481"/>
        <end position="542"/>
    </location>
</feature>
<comment type="caution">
    <text evidence="3">The sequence shown here is derived from an EMBL/GenBank/DDBJ whole genome shotgun (WGS) entry which is preliminary data.</text>
</comment>
<feature type="compositionally biased region" description="Basic and acidic residues" evidence="1">
    <location>
        <begin position="481"/>
        <end position="490"/>
    </location>
</feature>
<dbReference type="EMBL" id="JBHUDJ010000003">
    <property type="protein sequence ID" value="MFD1586857.1"/>
    <property type="molecule type" value="Genomic_DNA"/>
</dbReference>
<evidence type="ECO:0000313" key="4">
    <source>
        <dbReference type="Proteomes" id="UP001597119"/>
    </source>
</evidence>
<protein>
    <recommendedName>
        <fullName evidence="5">PGF-pre-PGF domain-containing protein</fullName>
    </recommendedName>
</protein>
<keyword evidence="2" id="KW-0472">Membrane</keyword>
<reference evidence="3 4" key="1">
    <citation type="journal article" date="2019" name="Int. J. Syst. Evol. Microbiol.">
        <title>The Global Catalogue of Microorganisms (GCM) 10K type strain sequencing project: providing services to taxonomists for standard genome sequencing and annotation.</title>
        <authorList>
            <consortium name="The Broad Institute Genomics Platform"/>
            <consortium name="The Broad Institute Genome Sequencing Center for Infectious Disease"/>
            <person name="Wu L."/>
            <person name="Ma J."/>
        </authorList>
    </citation>
    <scope>NUCLEOTIDE SEQUENCE [LARGE SCALE GENOMIC DNA]</scope>
    <source>
        <strain evidence="3 4">CGMCC 1.12125</strain>
    </source>
</reference>
<dbReference type="InterPro" id="IPR013783">
    <property type="entry name" value="Ig-like_fold"/>
</dbReference>
<keyword evidence="4" id="KW-1185">Reference proteome</keyword>
<evidence type="ECO:0000313" key="3">
    <source>
        <dbReference type="EMBL" id="MFD1586857.1"/>
    </source>
</evidence>
<evidence type="ECO:0008006" key="5">
    <source>
        <dbReference type="Google" id="ProtNLM"/>
    </source>
</evidence>
<feature type="transmembrane region" description="Helical" evidence="2">
    <location>
        <begin position="546"/>
        <end position="579"/>
    </location>
</feature>
<accession>A0ABD6CCC5</accession>
<keyword evidence="2" id="KW-0812">Transmembrane</keyword>
<dbReference type="RefSeq" id="WP_247375873.1">
    <property type="nucleotide sequence ID" value="NZ_JALLGV010000001.1"/>
</dbReference>
<dbReference type="Gene3D" id="2.60.40.10">
    <property type="entry name" value="Immunoglobulins"/>
    <property type="match status" value="1"/>
</dbReference>
<sequence>MSSNAHWSHVLRLSTPVLALCFVVVFLALTPSVAAADRAAANGTNATASPQIDLSLNGHSVDGGWEVVQNNPKLAIDVAVGPYAGVDTTVQEVVVRRDGQTIRSSSPEKAQANVTMDLPLNRGNNTITVIATDSDESINSRTFRISKDTIPPWVGLTSPYESDLNGPIPDGNVSDADVTLSFLAADFNRIVSGEVWHTYNGTLETVSLEDPGTQFNQSFLLGPGTNDMRVSLTDVAGNTRTWDFNLTLEDTTGAKIGVTPNKYGDVPPPTAEPIPIKDSAPTSEITLSGTITDNVWVHNASILVKHVNANSKTGRTSYTRQIREWTPYEHQRSGRSITFSERLPLRLADRDKKNRTGINLIYVRAQDYSGQVINQTINVTRLPGPAPTTVRRNSPPAVRISERRTHLRDDGHVQVVATASDSDRDIDVIEIESETGAGSVTGYKRFTNLSSLQTLSFNTSLQASEKPVIVTVRVRDENGGRAIDKYRLDGDDADAIPPQSTPPRTSAPPQTTTAPPTVTTAPQPATTERPTAATNTTVAPDSSGGLLGGVLGGVLGFAGAIIPFVIGGIVFVTVSYFALQQVQGSEDAA</sequence>
<keyword evidence="2" id="KW-1133">Transmembrane helix</keyword>
<gene>
    <name evidence="3" type="ORF">ACFR9U_07670</name>
</gene>
<evidence type="ECO:0000256" key="1">
    <source>
        <dbReference type="SAM" id="MobiDB-lite"/>
    </source>
</evidence>
<organism evidence="3 4">
    <name type="scientific">Halorientalis brevis</name>
    <dbReference type="NCBI Taxonomy" id="1126241"/>
    <lineage>
        <taxon>Archaea</taxon>
        <taxon>Methanobacteriati</taxon>
        <taxon>Methanobacteriota</taxon>
        <taxon>Stenosarchaea group</taxon>
        <taxon>Halobacteria</taxon>
        <taxon>Halobacteriales</taxon>
        <taxon>Haloarculaceae</taxon>
        <taxon>Halorientalis</taxon>
    </lineage>
</organism>
<dbReference type="AlphaFoldDB" id="A0ABD6CCC5"/>
<name>A0ABD6CCC5_9EURY</name>